<dbReference type="EMBL" id="JACRTG010000004">
    <property type="protein sequence ID" value="MBC8586910.1"/>
    <property type="molecule type" value="Genomic_DNA"/>
</dbReference>
<sequence length="75" mass="8829">MKKRPKNYDITFEDFNEDSNPNLDELDDIDYVGITDYIYENENPYPDDPFNKGLDALIHSSNIILQNPKDPELYD</sequence>
<name>A0A926ER04_9FIRM</name>
<reference evidence="1" key="1">
    <citation type="submission" date="2020-08" db="EMBL/GenBank/DDBJ databases">
        <title>Genome public.</title>
        <authorList>
            <person name="Liu C."/>
            <person name="Sun Q."/>
        </authorList>
    </citation>
    <scope>NUCLEOTIDE SEQUENCE</scope>
    <source>
        <strain evidence="1">BX21</strain>
    </source>
</reference>
<protein>
    <submittedName>
        <fullName evidence="1">Uncharacterized protein</fullName>
    </submittedName>
</protein>
<organism evidence="1 2">
    <name type="scientific">Paratissierella segnis</name>
    <dbReference type="NCBI Taxonomy" id="2763679"/>
    <lineage>
        <taxon>Bacteria</taxon>
        <taxon>Bacillati</taxon>
        <taxon>Bacillota</taxon>
        <taxon>Tissierellia</taxon>
        <taxon>Tissierellales</taxon>
        <taxon>Tissierellaceae</taxon>
        <taxon>Paratissierella</taxon>
    </lineage>
</organism>
<gene>
    <name evidence="1" type="ORF">H8707_01475</name>
</gene>
<accession>A0A926ER04</accession>
<dbReference type="RefSeq" id="WP_262428381.1">
    <property type="nucleotide sequence ID" value="NZ_JACRTG010000004.1"/>
</dbReference>
<dbReference type="AlphaFoldDB" id="A0A926ER04"/>
<comment type="caution">
    <text evidence="1">The sequence shown here is derived from an EMBL/GenBank/DDBJ whole genome shotgun (WGS) entry which is preliminary data.</text>
</comment>
<proteinExistence type="predicted"/>
<evidence type="ECO:0000313" key="2">
    <source>
        <dbReference type="Proteomes" id="UP000601171"/>
    </source>
</evidence>
<evidence type="ECO:0000313" key="1">
    <source>
        <dbReference type="EMBL" id="MBC8586910.1"/>
    </source>
</evidence>
<keyword evidence="2" id="KW-1185">Reference proteome</keyword>
<dbReference type="Proteomes" id="UP000601171">
    <property type="component" value="Unassembled WGS sequence"/>
</dbReference>